<evidence type="ECO:0000256" key="8">
    <source>
        <dbReference type="SAM" id="Phobius"/>
    </source>
</evidence>
<dbReference type="GO" id="GO:0008033">
    <property type="term" value="P:tRNA processing"/>
    <property type="evidence" value="ECO:0007669"/>
    <property type="project" value="UniProtKB-KW"/>
</dbReference>
<dbReference type="InterPro" id="IPR007807">
    <property type="entry name" value="TcmA/NAT10_helicase"/>
</dbReference>
<keyword evidence="2" id="KW-0808">Transferase</keyword>
<comment type="caution">
    <text evidence="12">The sequence shown here is derived from an EMBL/GenBank/DDBJ whole genome shotgun (WGS) entry which is preliminary data.</text>
</comment>
<organism evidence="12 13">
    <name type="scientific">Ridgeia piscesae</name>
    <name type="common">Tubeworm</name>
    <dbReference type="NCBI Taxonomy" id="27915"/>
    <lineage>
        <taxon>Eukaryota</taxon>
        <taxon>Metazoa</taxon>
        <taxon>Spiralia</taxon>
        <taxon>Lophotrochozoa</taxon>
        <taxon>Annelida</taxon>
        <taxon>Polychaeta</taxon>
        <taxon>Sedentaria</taxon>
        <taxon>Canalipalpata</taxon>
        <taxon>Sabellida</taxon>
        <taxon>Siboglinidae</taxon>
        <taxon>Ridgeia</taxon>
    </lineage>
</organism>
<proteinExistence type="predicted"/>
<dbReference type="AlphaFoldDB" id="A0AAD9P4R0"/>
<dbReference type="GO" id="GO:0005730">
    <property type="term" value="C:nucleolus"/>
    <property type="evidence" value="ECO:0007669"/>
    <property type="project" value="UniProtKB-SubCell"/>
</dbReference>
<keyword evidence="13" id="KW-1185">Reference proteome</keyword>
<dbReference type="GO" id="GO:0030686">
    <property type="term" value="C:90S preribosome"/>
    <property type="evidence" value="ECO:0007669"/>
    <property type="project" value="TreeGrafter"/>
</dbReference>
<dbReference type="Gene3D" id="3.40.630.30">
    <property type="match status" value="1"/>
</dbReference>
<dbReference type="GO" id="GO:0000049">
    <property type="term" value="F:tRNA binding"/>
    <property type="evidence" value="ECO:0007669"/>
    <property type="project" value="TreeGrafter"/>
</dbReference>
<dbReference type="Proteomes" id="UP001209878">
    <property type="component" value="Unassembled WGS sequence"/>
</dbReference>
<evidence type="ECO:0000259" key="10">
    <source>
        <dbReference type="Pfam" id="PF08351"/>
    </source>
</evidence>
<name>A0AAD9P4R0_RIDPI</name>
<feature type="transmembrane region" description="Helical" evidence="8">
    <location>
        <begin position="204"/>
        <end position="223"/>
    </location>
</feature>
<evidence type="ECO:0000256" key="7">
    <source>
        <dbReference type="ARBA" id="ARBA00068357"/>
    </source>
</evidence>
<dbReference type="Pfam" id="PF13718">
    <property type="entry name" value="GNAT_acetyltr_2"/>
    <property type="match status" value="1"/>
</dbReference>
<keyword evidence="8" id="KW-0472">Membrane</keyword>
<dbReference type="GO" id="GO:1990883">
    <property type="term" value="F:18S rRNA cytidine N-acetyltransferase activity"/>
    <property type="evidence" value="ECO:0007669"/>
    <property type="project" value="TreeGrafter"/>
</dbReference>
<dbReference type="PANTHER" id="PTHR10925:SF5">
    <property type="entry name" value="RNA CYTIDINE ACETYLTRANSFERASE"/>
    <property type="match status" value="1"/>
</dbReference>
<evidence type="ECO:0000259" key="9">
    <source>
        <dbReference type="Pfam" id="PF05127"/>
    </source>
</evidence>
<evidence type="ECO:0000313" key="12">
    <source>
        <dbReference type="EMBL" id="KAK2188095.1"/>
    </source>
</evidence>
<evidence type="ECO:0000256" key="3">
    <source>
        <dbReference type="ARBA" id="ARBA00022694"/>
    </source>
</evidence>
<keyword evidence="4" id="KW-0547">Nucleotide-binding</keyword>
<evidence type="ECO:0000256" key="6">
    <source>
        <dbReference type="ARBA" id="ARBA00023315"/>
    </source>
</evidence>
<evidence type="ECO:0000256" key="5">
    <source>
        <dbReference type="ARBA" id="ARBA00022840"/>
    </source>
</evidence>
<keyword evidence="8" id="KW-1133">Transmembrane helix</keyword>
<accession>A0AAD9P4R0</accession>
<evidence type="ECO:0000259" key="11">
    <source>
        <dbReference type="Pfam" id="PF13718"/>
    </source>
</evidence>
<sequence length="532" mass="59589">MRKKIDNRIRVLIENGVIAQHRSMFVVVGDRARDQALVKSRPSVLWCYKKELGFSSHRKKRMRQLQKKARSGKLDLKEDDPFELFVAATNIRYCYYSETHKILGSTYGMCVLQDVHARFRTESHQDVVCRFNERFMLSLTSCRTCMVIDDQFNILPMSSQVLGIKPIPPKSVGKAVLKFIDAISEKTLRSTVVMTAARGRGKSAALGLAMASAVAFGYANIFVTAPSPENLKTMFEFIFKGFDALEYQEHLDYELVQSTNPEFNKAIVRVNIFREHRQTIQYIHPSDSHKLGQAELVCIDEAAAIPLPLVKNLLGPYLVFMSSTINGYEGTGRSLSLKLLQQLRQQSSTFGGMATEVKKTALKAGDVTQSATGRILHEVTLIESIRYANGDAVEAWLNNLLCLDASCVQPLSSGCPVPSSCDLYYVNRDTLFSYHKASEMFLQRLMSLYVSSHYKNSPNDLQMLSDAPAHHVFCLLGPIDPTTNSLPEICLEGEISRQTILDSLSRGKRASGDLIPWTVSQQTKPSMSTKTE</sequence>
<protein>
    <recommendedName>
        <fullName evidence="7">RNA cytidine acetyltransferase</fullName>
    </recommendedName>
</protein>
<keyword evidence="8" id="KW-0812">Transmembrane</keyword>
<dbReference type="Pfam" id="PF05127">
    <property type="entry name" value="NAT10_TcmA_helicase"/>
    <property type="match status" value="1"/>
</dbReference>
<evidence type="ECO:0000256" key="1">
    <source>
        <dbReference type="ARBA" id="ARBA00004604"/>
    </source>
</evidence>
<gene>
    <name evidence="12" type="ORF">NP493_144g05020</name>
</gene>
<dbReference type="EMBL" id="JAODUO010000144">
    <property type="protein sequence ID" value="KAK2188095.1"/>
    <property type="molecule type" value="Genomic_DNA"/>
</dbReference>
<dbReference type="InterPro" id="IPR013562">
    <property type="entry name" value="TmcA/NAT10_N"/>
</dbReference>
<dbReference type="InterPro" id="IPR000182">
    <property type="entry name" value="GNAT_dom"/>
</dbReference>
<dbReference type="PANTHER" id="PTHR10925">
    <property type="entry name" value="N-ACETYLTRANSFERASE 10"/>
    <property type="match status" value="1"/>
</dbReference>
<dbReference type="GO" id="GO:1904812">
    <property type="term" value="P:rRNA acetylation involved in maturation of SSU-rRNA"/>
    <property type="evidence" value="ECO:0007669"/>
    <property type="project" value="TreeGrafter"/>
</dbReference>
<feature type="domain" description="TcmA/NAT10 helicase" evidence="9">
    <location>
        <begin position="193"/>
        <end position="404"/>
    </location>
</feature>
<dbReference type="FunFam" id="3.40.50.300:FF:002218">
    <property type="entry name" value="tRNA(Met) cytidine acetyltransferase TmcA"/>
    <property type="match status" value="1"/>
</dbReference>
<keyword evidence="5" id="KW-0067">ATP-binding</keyword>
<dbReference type="InterPro" id="IPR032672">
    <property type="entry name" value="TmcA/NAT10/Kre33"/>
</dbReference>
<dbReference type="GO" id="GO:0005524">
    <property type="term" value="F:ATP binding"/>
    <property type="evidence" value="ECO:0007669"/>
    <property type="project" value="UniProtKB-KW"/>
</dbReference>
<dbReference type="Pfam" id="PF08351">
    <property type="entry name" value="TmcA_N"/>
    <property type="match status" value="1"/>
</dbReference>
<reference evidence="12" key="1">
    <citation type="journal article" date="2023" name="Mol. Biol. Evol.">
        <title>Third-Generation Sequencing Reveals the Adaptive Role of the Epigenome in Three Deep-Sea Polychaetes.</title>
        <authorList>
            <person name="Perez M."/>
            <person name="Aroh O."/>
            <person name="Sun Y."/>
            <person name="Lan Y."/>
            <person name="Juniper S.K."/>
            <person name="Young C.R."/>
            <person name="Angers B."/>
            <person name="Qian P.Y."/>
        </authorList>
    </citation>
    <scope>NUCLEOTIDE SEQUENCE</scope>
    <source>
        <strain evidence="12">R07B-5</strain>
    </source>
</reference>
<dbReference type="Gene3D" id="3.40.50.300">
    <property type="entry name" value="P-loop containing nucleotide triphosphate hydrolases"/>
    <property type="match status" value="1"/>
</dbReference>
<feature type="domain" description="N-acetyltransferase" evidence="11">
    <location>
        <begin position="444"/>
        <end position="523"/>
    </location>
</feature>
<evidence type="ECO:0000256" key="2">
    <source>
        <dbReference type="ARBA" id="ARBA00022679"/>
    </source>
</evidence>
<dbReference type="InterPro" id="IPR027417">
    <property type="entry name" value="P-loop_NTPase"/>
</dbReference>
<keyword evidence="6" id="KW-0012">Acyltransferase</keyword>
<keyword evidence="3" id="KW-0819">tRNA processing</keyword>
<comment type="subcellular location">
    <subcellularLocation>
        <location evidence="1">Nucleus</location>
        <location evidence="1">Nucleolus</location>
    </subcellularLocation>
</comment>
<evidence type="ECO:0000313" key="13">
    <source>
        <dbReference type="Proteomes" id="UP001209878"/>
    </source>
</evidence>
<feature type="domain" description="TmcA/NAT10 N-terminal" evidence="10">
    <location>
        <begin position="7"/>
        <end position="121"/>
    </location>
</feature>
<evidence type="ECO:0000256" key="4">
    <source>
        <dbReference type="ARBA" id="ARBA00022741"/>
    </source>
</evidence>